<protein>
    <submittedName>
        <fullName evidence="1">Uncharacterized protein</fullName>
    </submittedName>
</protein>
<dbReference type="AlphaFoldDB" id="A0ABD0U1H8"/>
<evidence type="ECO:0000313" key="2">
    <source>
        <dbReference type="Proteomes" id="UP001552299"/>
    </source>
</evidence>
<dbReference type="EMBL" id="JANQDX010000018">
    <property type="protein sequence ID" value="KAL0905828.1"/>
    <property type="molecule type" value="Genomic_DNA"/>
</dbReference>
<proteinExistence type="predicted"/>
<reference evidence="1 2" key="1">
    <citation type="journal article" date="2024" name="Plant Biotechnol. J.">
        <title>Dendrobium thyrsiflorum genome and its molecular insights into genes involved in important horticultural traits.</title>
        <authorList>
            <person name="Chen B."/>
            <person name="Wang J.Y."/>
            <person name="Zheng P.J."/>
            <person name="Li K.L."/>
            <person name="Liang Y.M."/>
            <person name="Chen X.F."/>
            <person name="Zhang C."/>
            <person name="Zhao X."/>
            <person name="He X."/>
            <person name="Zhang G.Q."/>
            <person name="Liu Z.J."/>
            <person name="Xu Q."/>
        </authorList>
    </citation>
    <scope>NUCLEOTIDE SEQUENCE [LARGE SCALE GENOMIC DNA]</scope>
    <source>
        <strain evidence="1">GZMU011</strain>
    </source>
</reference>
<accession>A0ABD0U1H8</accession>
<evidence type="ECO:0000313" key="1">
    <source>
        <dbReference type="EMBL" id="KAL0905828.1"/>
    </source>
</evidence>
<gene>
    <name evidence="1" type="ORF">M5K25_024267</name>
</gene>
<name>A0ABD0U1H8_DENTH</name>
<organism evidence="1 2">
    <name type="scientific">Dendrobium thyrsiflorum</name>
    <name type="common">Pinecone-like raceme dendrobium</name>
    <name type="synonym">Orchid</name>
    <dbReference type="NCBI Taxonomy" id="117978"/>
    <lineage>
        <taxon>Eukaryota</taxon>
        <taxon>Viridiplantae</taxon>
        <taxon>Streptophyta</taxon>
        <taxon>Embryophyta</taxon>
        <taxon>Tracheophyta</taxon>
        <taxon>Spermatophyta</taxon>
        <taxon>Magnoliopsida</taxon>
        <taxon>Liliopsida</taxon>
        <taxon>Asparagales</taxon>
        <taxon>Orchidaceae</taxon>
        <taxon>Epidendroideae</taxon>
        <taxon>Malaxideae</taxon>
        <taxon>Dendrobiinae</taxon>
        <taxon>Dendrobium</taxon>
    </lineage>
</organism>
<comment type="caution">
    <text evidence="1">The sequence shown here is derived from an EMBL/GenBank/DDBJ whole genome shotgun (WGS) entry which is preliminary data.</text>
</comment>
<sequence length="79" mass="8927">MKMHESNGILTMGHENIEFPNDQVNIYSLVTLKLYMMLRMAKLWISNGSIAAYNFSHSLGSVGLNASRGHQRPNYVLKS</sequence>
<dbReference type="Proteomes" id="UP001552299">
    <property type="component" value="Unassembled WGS sequence"/>
</dbReference>
<keyword evidence="2" id="KW-1185">Reference proteome</keyword>